<gene>
    <name evidence="4" type="primary">stsC_2</name>
    <name evidence="4" type="ORF">BWY73_01408</name>
</gene>
<dbReference type="PANTHER" id="PTHR30244:SF34">
    <property type="entry name" value="DTDP-4-AMINO-4,6-DIDEOXYGALACTOSE TRANSAMINASE"/>
    <property type="match status" value="1"/>
</dbReference>
<accession>A0A1V5MAU1</accession>
<dbReference type="Gene3D" id="3.90.1150.10">
    <property type="entry name" value="Aspartate Aminotransferase, domain 1"/>
    <property type="match status" value="1"/>
</dbReference>
<evidence type="ECO:0000313" key="4">
    <source>
        <dbReference type="EMBL" id="OPZ89961.1"/>
    </source>
</evidence>
<dbReference type="InterPro" id="IPR000653">
    <property type="entry name" value="DegT/StrS_aminotransferase"/>
</dbReference>
<dbReference type="InterPro" id="IPR015421">
    <property type="entry name" value="PyrdxlP-dep_Trfase_major"/>
</dbReference>
<evidence type="ECO:0000256" key="3">
    <source>
        <dbReference type="RuleBase" id="RU004508"/>
    </source>
</evidence>
<dbReference type="PIRSF" id="PIRSF000390">
    <property type="entry name" value="PLP_StrS"/>
    <property type="match status" value="1"/>
</dbReference>
<dbReference type="EMBL" id="MWAK01000309">
    <property type="protein sequence ID" value="OPZ89961.1"/>
    <property type="molecule type" value="Genomic_DNA"/>
</dbReference>
<sequence>MSKLALFGGPRAVSSDYREIFAWPIVNAEMESAVLEVLRNGNMSGSNLTRQFERAFADWHGRTYGLGCNNGTASLHCAMFGLKIGPGDEIICPSITYWASCLPVYSLGGTVVFADIDPKTLCLDPDDIEARISKHTKAILVVHYCGRPADMDRITAVARKHKLAVIEDVSHAHGALYKGRLVGTFGAAAGFSLMSGKSFAIGEAGIMLTDSQEVYERAAAFGFYERSGELTLPELKAGAGLPWGGYKYRMHQMSSAVGLVQLKKYPAEMAEIDRAMNYFFDRLEGTPGIRSFRPKGEPGSTMGGWYNPMVGYVPEELGGLSVTRFCQSLLAEGFKTSPGCNSALHLHPLFNTVDVYGHGRPTRIANSDRDLRQPPGTLPVSEGLQSRVFKAPWFKRFDTKAIDEIVTAIKKSAENYRELLADDPGNPEIMGGAGLTQLVR</sequence>
<reference evidence="4" key="1">
    <citation type="submission" date="2017-02" db="EMBL/GenBank/DDBJ databases">
        <title>Delving into the versatile metabolic prowess of the omnipresent phylum Bacteroidetes.</title>
        <authorList>
            <person name="Nobu M.K."/>
            <person name="Mei R."/>
            <person name="Narihiro T."/>
            <person name="Kuroda K."/>
            <person name="Liu W.-T."/>
        </authorList>
    </citation>
    <scope>NUCLEOTIDE SEQUENCE</scope>
    <source>
        <strain evidence="4">ADurb.Bin417</strain>
    </source>
</reference>
<dbReference type="Gene3D" id="3.40.640.10">
    <property type="entry name" value="Type I PLP-dependent aspartate aminotransferase-like (Major domain)"/>
    <property type="match status" value="1"/>
</dbReference>
<evidence type="ECO:0000256" key="1">
    <source>
        <dbReference type="PIRSR" id="PIRSR000390-1"/>
    </source>
</evidence>
<dbReference type="EC" id="2.6.1.50" evidence="4"/>
<feature type="modified residue" description="N6-(pyridoxal phosphate)lysine" evidence="2">
    <location>
        <position position="197"/>
    </location>
</feature>
<proteinExistence type="inferred from homology"/>
<dbReference type="Pfam" id="PF01041">
    <property type="entry name" value="DegT_DnrJ_EryC1"/>
    <property type="match status" value="1"/>
</dbReference>
<dbReference type="AlphaFoldDB" id="A0A1V5MAU1"/>
<feature type="active site" description="Proton acceptor" evidence="1">
    <location>
        <position position="197"/>
    </location>
</feature>
<keyword evidence="4" id="KW-0808">Transferase</keyword>
<comment type="similarity">
    <text evidence="3">Belongs to the DegT/DnrJ/EryC1 family.</text>
</comment>
<dbReference type="InterPro" id="IPR015422">
    <property type="entry name" value="PyrdxlP-dep_Trfase_small"/>
</dbReference>
<dbReference type="GO" id="GO:0000271">
    <property type="term" value="P:polysaccharide biosynthetic process"/>
    <property type="evidence" value="ECO:0007669"/>
    <property type="project" value="TreeGrafter"/>
</dbReference>
<dbReference type="CDD" id="cd00616">
    <property type="entry name" value="AHBA_syn"/>
    <property type="match status" value="1"/>
</dbReference>
<dbReference type="SUPFAM" id="SSF53383">
    <property type="entry name" value="PLP-dependent transferases"/>
    <property type="match status" value="1"/>
</dbReference>
<name>A0A1V5MAU1_UNCT6</name>
<protein>
    <submittedName>
        <fullName evidence="4">L-glutamine:scyllo-inosose aminotransferase</fullName>
        <ecNumber evidence="4">2.6.1.50</ecNumber>
    </submittedName>
</protein>
<dbReference type="InterPro" id="IPR015424">
    <property type="entry name" value="PyrdxlP-dep_Trfase"/>
</dbReference>
<keyword evidence="4" id="KW-0032">Aminotransferase</keyword>
<dbReference type="PANTHER" id="PTHR30244">
    <property type="entry name" value="TRANSAMINASE"/>
    <property type="match status" value="1"/>
</dbReference>
<dbReference type="GO" id="GO:0030170">
    <property type="term" value="F:pyridoxal phosphate binding"/>
    <property type="evidence" value="ECO:0007669"/>
    <property type="project" value="TreeGrafter"/>
</dbReference>
<comment type="caution">
    <text evidence="4">The sequence shown here is derived from an EMBL/GenBank/DDBJ whole genome shotgun (WGS) entry which is preliminary data.</text>
</comment>
<dbReference type="Proteomes" id="UP000485484">
    <property type="component" value="Unassembled WGS sequence"/>
</dbReference>
<keyword evidence="2 3" id="KW-0663">Pyridoxal phosphate</keyword>
<organism evidence="4">
    <name type="scientific">candidate division TA06 bacterium ADurb.Bin417</name>
    <dbReference type="NCBI Taxonomy" id="1852828"/>
    <lineage>
        <taxon>Bacteria</taxon>
        <taxon>Bacteria division TA06</taxon>
    </lineage>
</organism>
<dbReference type="GO" id="GO:0047310">
    <property type="term" value="F:glutamine-scyllo-inositol transaminase activity"/>
    <property type="evidence" value="ECO:0007669"/>
    <property type="project" value="UniProtKB-EC"/>
</dbReference>
<evidence type="ECO:0000256" key="2">
    <source>
        <dbReference type="PIRSR" id="PIRSR000390-2"/>
    </source>
</evidence>